<name>A0AAE1GII2_PETCI</name>
<dbReference type="EMBL" id="JAWQEG010000259">
    <property type="protein sequence ID" value="KAK3892426.1"/>
    <property type="molecule type" value="Genomic_DNA"/>
</dbReference>
<accession>A0AAE1GII2</accession>
<keyword evidence="2" id="KW-1185">Reference proteome</keyword>
<dbReference type="Proteomes" id="UP001286313">
    <property type="component" value="Unassembled WGS sequence"/>
</dbReference>
<sequence>MTPSQSQHTASTTDLDKNTPSIDNLLHQVWSCPFHLGTTKCCLLSQLDLPNWMLDPGLQKEFGCCTWTKNTVVVLHLQCSFITSSFIVKPSVQFALSHQ</sequence>
<dbReference type="AlphaFoldDB" id="A0AAE1GII2"/>
<organism evidence="1 2">
    <name type="scientific">Petrolisthes cinctipes</name>
    <name type="common">Flat porcelain crab</name>
    <dbReference type="NCBI Taxonomy" id="88211"/>
    <lineage>
        <taxon>Eukaryota</taxon>
        <taxon>Metazoa</taxon>
        <taxon>Ecdysozoa</taxon>
        <taxon>Arthropoda</taxon>
        <taxon>Crustacea</taxon>
        <taxon>Multicrustacea</taxon>
        <taxon>Malacostraca</taxon>
        <taxon>Eumalacostraca</taxon>
        <taxon>Eucarida</taxon>
        <taxon>Decapoda</taxon>
        <taxon>Pleocyemata</taxon>
        <taxon>Anomura</taxon>
        <taxon>Galatheoidea</taxon>
        <taxon>Porcellanidae</taxon>
        <taxon>Petrolisthes</taxon>
    </lineage>
</organism>
<evidence type="ECO:0000313" key="1">
    <source>
        <dbReference type="EMBL" id="KAK3892426.1"/>
    </source>
</evidence>
<comment type="caution">
    <text evidence="1">The sequence shown here is derived from an EMBL/GenBank/DDBJ whole genome shotgun (WGS) entry which is preliminary data.</text>
</comment>
<gene>
    <name evidence="1" type="ORF">Pcinc_003659</name>
</gene>
<proteinExistence type="predicted"/>
<protein>
    <submittedName>
        <fullName evidence="1">Uncharacterized protein</fullName>
    </submittedName>
</protein>
<reference evidence="1" key="1">
    <citation type="submission" date="2023-10" db="EMBL/GenBank/DDBJ databases">
        <title>Genome assemblies of two species of porcelain crab, Petrolisthes cinctipes and Petrolisthes manimaculis (Anomura: Porcellanidae).</title>
        <authorList>
            <person name="Angst P."/>
        </authorList>
    </citation>
    <scope>NUCLEOTIDE SEQUENCE</scope>
    <source>
        <strain evidence="1">PB745_01</strain>
        <tissue evidence="1">Gill</tissue>
    </source>
</reference>
<evidence type="ECO:0000313" key="2">
    <source>
        <dbReference type="Proteomes" id="UP001286313"/>
    </source>
</evidence>